<keyword evidence="2" id="KW-1185">Reference proteome</keyword>
<sequence>MGLIPKRYVSFHNIGFVLPHSNHVILFANFILEVEGLEFLISVLEVHSRSCFVGVLMNS</sequence>
<comment type="caution">
    <text evidence="1">The sequence shown here is derived from an EMBL/GenBank/DDBJ whole genome shotgun (WGS) entry which is preliminary data.</text>
</comment>
<evidence type="ECO:0000313" key="1">
    <source>
        <dbReference type="EMBL" id="KAG5585335.1"/>
    </source>
</evidence>
<dbReference type="AlphaFoldDB" id="A0A9J5XCL6"/>
<reference evidence="1 2" key="1">
    <citation type="submission" date="2020-09" db="EMBL/GenBank/DDBJ databases">
        <title>De no assembly of potato wild relative species, Solanum commersonii.</title>
        <authorList>
            <person name="Cho K."/>
        </authorList>
    </citation>
    <scope>NUCLEOTIDE SEQUENCE [LARGE SCALE GENOMIC DNA]</scope>
    <source>
        <strain evidence="1">LZ3.2</strain>
        <tissue evidence="1">Leaf</tissue>
    </source>
</reference>
<dbReference type="Proteomes" id="UP000824120">
    <property type="component" value="Chromosome 9"/>
</dbReference>
<accession>A0A9J5XCL6</accession>
<dbReference type="EMBL" id="JACXVP010000009">
    <property type="protein sequence ID" value="KAG5585335.1"/>
    <property type="molecule type" value="Genomic_DNA"/>
</dbReference>
<evidence type="ECO:0000313" key="2">
    <source>
        <dbReference type="Proteomes" id="UP000824120"/>
    </source>
</evidence>
<proteinExistence type="predicted"/>
<organism evidence="1 2">
    <name type="scientific">Solanum commersonii</name>
    <name type="common">Commerson's wild potato</name>
    <name type="synonym">Commerson's nightshade</name>
    <dbReference type="NCBI Taxonomy" id="4109"/>
    <lineage>
        <taxon>Eukaryota</taxon>
        <taxon>Viridiplantae</taxon>
        <taxon>Streptophyta</taxon>
        <taxon>Embryophyta</taxon>
        <taxon>Tracheophyta</taxon>
        <taxon>Spermatophyta</taxon>
        <taxon>Magnoliopsida</taxon>
        <taxon>eudicotyledons</taxon>
        <taxon>Gunneridae</taxon>
        <taxon>Pentapetalae</taxon>
        <taxon>asterids</taxon>
        <taxon>lamiids</taxon>
        <taxon>Solanales</taxon>
        <taxon>Solanaceae</taxon>
        <taxon>Solanoideae</taxon>
        <taxon>Solaneae</taxon>
        <taxon>Solanum</taxon>
    </lineage>
</organism>
<protein>
    <submittedName>
        <fullName evidence="1">Uncharacterized protein</fullName>
    </submittedName>
</protein>
<gene>
    <name evidence="1" type="ORF">H5410_045769</name>
</gene>
<name>A0A9J5XCL6_SOLCO</name>